<dbReference type="PANTHER" id="PTHR19446">
    <property type="entry name" value="REVERSE TRANSCRIPTASES"/>
    <property type="match status" value="1"/>
</dbReference>
<dbReference type="SUPFAM" id="SSF56219">
    <property type="entry name" value="DNase I-like"/>
    <property type="match status" value="1"/>
</dbReference>
<proteinExistence type="predicted"/>
<dbReference type="Gene3D" id="4.10.60.10">
    <property type="entry name" value="Zinc finger, CCHC-type"/>
    <property type="match status" value="1"/>
</dbReference>
<keyword evidence="6" id="KW-1185">Reference proteome</keyword>
<keyword evidence="1" id="KW-0863">Zinc-finger</keyword>
<dbReference type="InterPro" id="IPR005135">
    <property type="entry name" value="Endo/exonuclease/phosphatase"/>
</dbReference>
<dbReference type="GO" id="GO:0071897">
    <property type="term" value="P:DNA biosynthetic process"/>
    <property type="evidence" value="ECO:0007669"/>
    <property type="project" value="UniProtKB-ARBA"/>
</dbReference>
<dbReference type="Pfam" id="PF14529">
    <property type="entry name" value="Exo_endo_phos_2"/>
    <property type="match status" value="1"/>
</dbReference>
<dbReference type="GO" id="GO:0003676">
    <property type="term" value="F:nucleic acid binding"/>
    <property type="evidence" value="ECO:0007669"/>
    <property type="project" value="InterPro"/>
</dbReference>
<feature type="domain" description="CCHC-type" evidence="3">
    <location>
        <begin position="244"/>
        <end position="257"/>
    </location>
</feature>
<dbReference type="PROSITE" id="PS50878">
    <property type="entry name" value="RT_POL"/>
    <property type="match status" value="1"/>
</dbReference>
<feature type="compositionally biased region" description="Basic residues" evidence="2">
    <location>
        <begin position="52"/>
        <end position="61"/>
    </location>
</feature>
<dbReference type="Pfam" id="PF00078">
    <property type="entry name" value="RVT_1"/>
    <property type="match status" value="1"/>
</dbReference>
<evidence type="ECO:0000313" key="6">
    <source>
        <dbReference type="Proteomes" id="UP001153954"/>
    </source>
</evidence>
<evidence type="ECO:0000259" key="4">
    <source>
        <dbReference type="PROSITE" id="PS50878"/>
    </source>
</evidence>
<evidence type="ECO:0008006" key="7">
    <source>
        <dbReference type="Google" id="ProtNLM"/>
    </source>
</evidence>
<evidence type="ECO:0000313" key="5">
    <source>
        <dbReference type="EMBL" id="CAH2083877.1"/>
    </source>
</evidence>
<dbReference type="SUPFAM" id="SSF57756">
    <property type="entry name" value="Retrovirus zinc finger-like domains"/>
    <property type="match status" value="1"/>
</dbReference>
<dbReference type="SUPFAM" id="SSF56672">
    <property type="entry name" value="DNA/RNA polymerases"/>
    <property type="match status" value="1"/>
</dbReference>
<comment type="caution">
    <text evidence="5">The sequence shown here is derived from an EMBL/GenBank/DDBJ whole genome shotgun (WGS) entry which is preliminary data.</text>
</comment>
<organism evidence="5 6">
    <name type="scientific">Euphydryas editha</name>
    <name type="common">Edith's checkerspot</name>
    <dbReference type="NCBI Taxonomy" id="104508"/>
    <lineage>
        <taxon>Eukaryota</taxon>
        <taxon>Metazoa</taxon>
        <taxon>Ecdysozoa</taxon>
        <taxon>Arthropoda</taxon>
        <taxon>Hexapoda</taxon>
        <taxon>Insecta</taxon>
        <taxon>Pterygota</taxon>
        <taxon>Neoptera</taxon>
        <taxon>Endopterygota</taxon>
        <taxon>Lepidoptera</taxon>
        <taxon>Glossata</taxon>
        <taxon>Ditrysia</taxon>
        <taxon>Papilionoidea</taxon>
        <taxon>Nymphalidae</taxon>
        <taxon>Nymphalinae</taxon>
        <taxon>Euphydryas</taxon>
    </lineage>
</organism>
<dbReference type="Proteomes" id="UP001153954">
    <property type="component" value="Unassembled WGS sequence"/>
</dbReference>
<dbReference type="InterPro" id="IPR001878">
    <property type="entry name" value="Znf_CCHC"/>
</dbReference>
<name>A0AAU9TCQ1_EUPED</name>
<feature type="domain" description="Reverse transcriptase" evidence="4">
    <location>
        <begin position="723"/>
        <end position="950"/>
    </location>
</feature>
<evidence type="ECO:0000256" key="1">
    <source>
        <dbReference type="PROSITE-ProRule" id="PRU00047"/>
    </source>
</evidence>
<dbReference type="InterPro" id="IPR036691">
    <property type="entry name" value="Endo/exonu/phosph_ase_sf"/>
</dbReference>
<dbReference type="GO" id="GO:0008270">
    <property type="term" value="F:zinc ion binding"/>
    <property type="evidence" value="ECO:0007669"/>
    <property type="project" value="UniProtKB-KW"/>
</dbReference>
<dbReference type="Gene3D" id="3.60.10.10">
    <property type="entry name" value="Endonuclease/exonuclease/phosphatase"/>
    <property type="match status" value="1"/>
</dbReference>
<feature type="region of interest" description="Disordered" evidence="2">
    <location>
        <begin position="30"/>
        <end position="62"/>
    </location>
</feature>
<dbReference type="CDD" id="cd09077">
    <property type="entry name" value="R1-I-EN"/>
    <property type="match status" value="1"/>
</dbReference>
<accession>A0AAU9TCQ1</accession>
<evidence type="ECO:0000256" key="2">
    <source>
        <dbReference type="SAM" id="MobiDB-lite"/>
    </source>
</evidence>
<dbReference type="InterPro" id="IPR043502">
    <property type="entry name" value="DNA/RNA_pol_sf"/>
</dbReference>
<dbReference type="PROSITE" id="PS50158">
    <property type="entry name" value="ZF_CCHC"/>
    <property type="match status" value="1"/>
</dbReference>
<keyword evidence="1" id="KW-0862">Zinc</keyword>
<feature type="compositionally biased region" description="Basic and acidic residues" evidence="2">
    <location>
        <begin position="35"/>
        <end position="51"/>
    </location>
</feature>
<dbReference type="InterPro" id="IPR000477">
    <property type="entry name" value="RT_dom"/>
</dbReference>
<reference evidence="5" key="1">
    <citation type="submission" date="2022-03" db="EMBL/GenBank/DDBJ databases">
        <authorList>
            <person name="Tunstrom K."/>
        </authorList>
    </citation>
    <scope>NUCLEOTIDE SEQUENCE</scope>
</reference>
<sequence length="950" mass="106665">MDLSRFVLVVIAFRAIAAVFSKRFLKSYSESTTSESREPQTNDGYNHENSHRKTRRKKPRTKAVLVQPVEGRTYADLLKEIKNKVNPTKSGVDIKSIRQTKNGGVLLEMGRKTKDSTAFTDAVRSATTSIGTVKTLTPTTTIEILDLDGVSTEDDVREALKRDFTTSLEIKRVNLTKTTPRGQRAAFCEIDETNAIKALDKARIKIGWINCRIRPVVRITRCNRCLGYGHPTRTCKGPDRSKCCYKCGGENHKSVDCVEQPKCFLCASDKDAKNGLPHISGSGICKNLLRQRVFEDNTDVCIICEQHSNLGDKTWFTDETNTAAIWIVSPNKVTIINSGRGAGFVWIKTSMTYIMSVYLSPNEGISAFRQKLSNIEDAINDFNGEIIVAGDFNAKSAEWGAVFSNTRGNEVADFAARLDLTVLNTGNTSTFRRPGYQEYILDISLGTPKIARMIKNWIVSEDYSGSDHQHIKFSVEVSSTTATQQGPKERKWNARKLDQEALRKSLSQSWSTLKFHPTPNTRSETERLVLTVMKAISTSCDASMPRLKNRAMHRPVYWWTPEISALRERCHELRRRVTRTAKHSSYLAIYSSEYKKAKKDLNQTIKASKATLWKEICNDLDKDIWGKAYQIVVKKLGKAIPEAPKPPSIMNNIVAELFPKHPPREKRNYTNSGEISPFTVKELQNVARTLKSGKAPGPDGIPTSVIKIIAQDFPDLLLNVYNACLVTGTFATVWKRQRLVLLDKGKGIPLTPSSFRPLCMLDTAGKLLEKLIQARLRSDIDSVGGFVESQHGFRKKRSTIGAINKVIGITADAWSGSLKSRKVCILLTLDVKNAFNSAKWDDILDALEHRFRIKKENLAMIDDYLDTRTLIVKTTEGSREFQMTAGVPQGSVMGPDLWNANYDELLEIPLPKQHTLCNTRIFVFTKANQLTLSEEFISLHSSDVIFIKYA</sequence>
<dbReference type="AlphaFoldDB" id="A0AAU9TCQ1"/>
<dbReference type="InterPro" id="IPR036875">
    <property type="entry name" value="Znf_CCHC_sf"/>
</dbReference>
<dbReference type="GO" id="GO:0003824">
    <property type="term" value="F:catalytic activity"/>
    <property type="evidence" value="ECO:0007669"/>
    <property type="project" value="InterPro"/>
</dbReference>
<keyword evidence="1" id="KW-0479">Metal-binding</keyword>
<protein>
    <recommendedName>
        <fullName evidence="7">Reverse transcriptase domain-containing protein</fullName>
    </recommendedName>
</protein>
<gene>
    <name evidence="5" type="ORF">EEDITHA_LOCUS500</name>
</gene>
<evidence type="ECO:0000259" key="3">
    <source>
        <dbReference type="PROSITE" id="PS50158"/>
    </source>
</evidence>
<dbReference type="EMBL" id="CAKOGL010000002">
    <property type="protein sequence ID" value="CAH2083877.1"/>
    <property type="molecule type" value="Genomic_DNA"/>
</dbReference>